<gene>
    <name evidence="3" type="ORF">EV215_0643</name>
</gene>
<name>A0AA46I6N3_9FUSO</name>
<dbReference type="EMBL" id="SOBG01000002">
    <property type="protein sequence ID" value="TDT71951.1"/>
    <property type="molecule type" value="Genomic_DNA"/>
</dbReference>
<accession>A0AA46I6N3</accession>
<feature type="transmembrane region" description="Helical" evidence="1">
    <location>
        <begin position="12"/>
        <end position="42"/>
    </location>
</feature>
<reference evidence="3 4" key="1">
    <citation type="submission" date="2019-03" db="EMBL/GenBank/DDBJ databases">
        <title>Genomic Encyclopedia of Type Strains, Phase IV (KMG-IV): sequencing the most valuable type-strain genomes for metagenomic binning, comparative biology and taxonomic classification.</title>
        <authorList>
            <person name="Goeker M."/>
        </authorList>
    </citation>
    <scope>NUCLEOTIDE SEQUENCE [LARGE SCALE GENOMIC DNA]</scope>
    <source>
        <strain evidence="3 4">DSM 100055</strain>
    </source>
</reference>
<protein>
    <submittedName>
        <fullName evidence="3">4Fe-4S binding protein</fullName>
    </submittedName>
</protein>
<dbReference type="Pfam" id="PF12801">
    <property type="entry name" value="Fer4_5"/>
    <property type="match status" value="2"/>
</dbReference>
<organism evidence="3 4">
    <name type="scientific">Hypnocyclicus thermotrophus</name>
    <dbReference type="NCBI Taxonomy" id="1627895"/>
    <lineage>
        <taxon>Bacteria</taxon>
        <taxon>Fusobacteriati</taxon>
        <taxon>Fusobacteriota</taxon>
        <taxon>Fusobacteriia</taxon>
        <taxon>Fusobacteriales</taxon>
        <taxon>Fusobacteriaceae</taxon>
        <taxon>Hypnocyclicus</taxon>
    </lineage>
</organism>
<evidence type="ECO:0000313" key="4">
    <source>
        <dbReference type="Proteomes" id="UP000294678"/>
    </source>
</evidence>
<keyword evidence="1" id="KW-0812">Transmembrane</keyword>
<evidence type="ECO:0000259" key="2">
    <source>
        <dbReference type="Pfam" id="PF12801"/>
    </source>
</evidence>
<keyword evidence="4" id="KW-1185">Reference proteome</keyword>
<dbReference type="Proteomes" id="UP000294678">
    <property type="component" value="Unassembled WGS sequence"/>
</dbReference>
<dbReference type="AlphaFoldDB" id="A0AA46I6N3"/>
<keyword evidence="1" id="KW-0472">Membrane</keyword>
<dbReference type="RefSeq" id="WP_134112540.1">
    <property type="nucleotide sequence ID" value="NZ_SOBG01000002.1"/>
</dbReference>
<evidence type="ECO:0000256" key="1">
    <source>
        <dbReference type="SAM" id="Phobius"/>
    </source>
</evidence>
<dbReference type="InterPro" id="IPR017896">
    <property type="entry name" value="4Fe4S_Fe-S-bd"/>
</dbReference>
<keyword evidence="1" id="KW-1133">Transmembrane helix</keyword>
<proteinExistence type="predicted"/>
<sequence length="232" mass="27244">MKKIKELYLKWNWLLMILFLLLAIINPLFGLAALFCMVPAIYVSIKEKKKTFCGFYCPRGNFLTKLLQKISLNKKAPKFFQSSKFKSLFFALMFAFFIYSLNKTEGDLFKIGFVFFRFILTSTIIGSILGIFFKPRTWCQICPFGYMTELSAQPKKIKNLIIIPKYIVIGIILFLAVVGANTLIEKENNSYTKNNIVYYKNNNTKFYKKNFKRNRQNLIQNNKIIFEKNIKN</sequence>
<feature type="transmembrane region" description="Helical" evidence="1">
    <location>
        <begin position="114"/>
        <end position="133"/>
    </location>
</feature>
<comment type="caution">
    <text evidence="3">The sequence shown here is derived from an EMBL/GenBank/DDBJ whole genome shotgun (WGS) entry which is preliminary data.</text>
</comment>
<feature type="transmembrane region" description="Helical" evidence="1">
    <location>
        <begin position="166"/>
        <end position="184"/>
    </location>
</feature>
<feature type="transmembrane region" description="Helical" evidence="1">
    <location>
        <begin position="85"/>
        <end position="102"/>
    </location>
</feature>
<feature type="domain" description="4Fe-4S ferredoxin-type" evidence="2">
    <location>
        <begin position="125"/>
        <end position="157"/>
    </location>
</feature>
<evidence type="ECO:0000313" key="3">
    <source>
        <dbReference type="EMBL" id="TDT71951.1"/>
    </source>
</evidence>
<feature type="domain" description="4Fe-4S ferredoxin-type" evidence="2">
    <location>
        <begin position="30"/>
        <end position="63"/>
    </location>
</feature>